<dbReference type="GO" id="GO:0003677">
    <property type="term" value="F:DNA binding"/>
    <property type="evidence" value="ECO:0007669"/>
    <property type="project" value="InterPro"/>
</dbReference>
<dbReference type="GO" id="GO:0032298">
    <property type="term" value="P:positive regulation of DNA-templated DNA replication initiation"/>
    <property type="evidence" value="ECO:0007669"/>
    <property type="project" value="TreeGrafter"/>
</dbReference>
<evidence type="ECO:0000313" key="2">
    <source>
        <dbReference type="Proteomes" id="UP000433788"/>
    </source>
</evidence>
<organism evidence="1 2">
    <name type="scientific">Spiribacter salilacus</name>
    <dbReference type="NCBI Taxonomy" id="2664894"/>
    <lineage>
        <taxon>Bacteria</taxon>
        <taxon>Pseudomonadati</taxon>
        <taxon>Pseudomonadota</taxon>
        <taxon>Gammaproteobacteria</taxon>
        <taxon>Chromatiales</taxon>
        <taxon>Ectothiorhodospiraceae</taxon>
        <taxon>Spiribacter</taxon>
    </lineage>
</organism>
<dbReference type="Pfam" id="PF04364">
    <property type="entry name" value="DNA_pol3_chi"/>
    <property type="match status" value="1"/>
</dbReference>
<dbReference type="InterPro" id="IPR007459">
    <property type="entry name" value="DNA_pol3_chi"/>
</dbReference>
<dbReference type="GO" id="GO:0003887">
    <property type="term" value="F:DNA-directed DNA polymerase activity"/>
    <property type="evidence" value="ECO:0007669"/>
    <property type="project" value="InterPro"/>
</dbReference>
<evidence type="ECO:0000313" key="1">
    <source>
        <dbReference type="EMBL" id="MRH77808.1"/>
    </source>
</evidence>
<reference evidence="1 2" key="1">
    <citation type="submission" date="2019-11" db="EMBL/GenBank/DDBJ databases">
        <authorList>
            <person name="Zhang X.Y."/>
        </authorList>
    </citation>
    <scope>NUCLEOTIDE SEQUENCE [LARGE SCALE GENOMIC DNA]</scope>
    <source>
        <strain evidence="1 2">C176</strain>
    </source>
</reference>
<name>A0A6N7QRN4_9GAMM</name>
<dbReference type="GO" id="GO:0006260">
    <property type="term" value="P:DNA replication"/>
    <property type="evidence" value="ECO:0007669"/>
    <property type="project" value="InterPro"/>
</dbReference>
<dbReference type="EMBL" id="WJPP01000002">
    <property type="protein sequence ID" value="MRH77808.1"/>
    <property type="molecule type" value="Genomic_DNA"/>
</dbReference>
<proteinExistence type="predicted"/>
<accession>A0A6N7QRN4</accession>
<dbReference type="Proteomes" id="UP000433788">
    <property type="component" value="Unassembled WGS sequence"/>
</dbReference>
<dbReference type="InterPro" id="IPR036768">
    <property type="entry name" value="PolIII_chi_sf"/>
</dbReference>
<dbReference type="SUPFAM" id="SSF102400">
    <property type="entry name" value="DNA polymerase III chi subunit"/>
    <property type="match status" value="1"/>
</dbReference>
<dbReference type="PANTHER" id="PTHR38767">
    <property type="entry name" value="DNA POLYMERASE III SUBUNIT CHI"/>
    <property type="match status" value="1"/>
</dbReference>
<dbReference type="AlphaFoldDB" id="A0A6N7QRN4"/>
<keyword evidence="2" id="KW-1185">Reference proteome</keyword>
<sequence>MTLTVAEPKVPRIDFYILAADTTEARTHFCCRLATKAWRDGHRVFIRTDSEATADAIDALLWTAQPSSFIPHGRQSHDGETPIVIDTAPQPGDLLINLAQDMPEDWQQRQRIAEIITANPEIRDAGRQRYREYHRAGKKPHTHDIADQEHA</sequence>
<dbReference type="Gene3D" id="3.40.50.10110">
    <property type="entry name" value="DNA polymerase III subunit chi"/>
    <property type="match status" value="1"/>
</dbReference>
<protein>
    <submittedName>
        <fullName evidence="1">DNA polymerase III subunit chi</fullName>
    </submittedName>
</protein>
<gene>
    <name evidence="1" type="ORF">GH984_03740</name>
</gene>
<dbReference type="PANTHER" id="PTHR38767:SF1">
    <property type="entry name" value="DNA POLYMERASE III SUBUNIT CHI"/>
    <property type="match status" value="1"/>
</dbReference>
<comment type="caution">
    <text evidence="1">The sequence shown here is derived from an EMBL/GenBank/DDBJ whole genome shotgun (WGS) entry which is preliminary data.</text>
</comment>